<dbReference type="EMBL" id="BSPO01000003">
    <property type="protein sequence ID" value="GLS83850.1"/>
    <property type="molecule type" value="Genomic_DNA"/>
</dbReference>
<dbReference type="PROSITE" id="PS50263">
    <property type="entry name" value="CN_HYDROLASE"/>
    <property type="match status" value="1"/>
</dbReference>
<dbReference type="Pfam" id="PF00795">
    <property type="entry name" value="CN_hydrolase"/>
    <property type="match status" value="1"/>
</dbReference>
<evidence type="ECO:0000256" key="1">
    <source>
        <dbReference type="SAM" id="MobiDB-lite"/>
    </source>
</evidence>
<dbReference type="CDD" id="cd07197">
    <property type="entry name" value="nitrilase"/>
    <property type="match status" value="1"/>
</dbReference>
<dbReference type="Proteomes" id="UP001157439">
    <property type="component" value="Unassembled WGS sequence"/>
</dbReference>
<name>A0AA37TRH1_9GAMM</name>
<dbReference type="SUPFAM" id="SSF56317">
    <property type="entry name" value="Carbon-nitrogen hydrolase"/>
    <property type="match status" value="1"/>
</dbReference>
<evidence type="ECO:0000313" key="3">
    <source>
        <dbReference type="EMBL" id="GLS83850.1"/>
    </source>
</evidence>
<comment type="caution">
    <text evidence="3">The sequence shown here is derived from an EMBL/GenBank/DDBJ whole genome shotgun (WGS) entry which is preliminary data.</text>
</comment>
<evidence type="ECO:0000259" key="2">
    <source>
        <dbReference type="PROSITE" id="PS50263"/>
    </source>
</evidence>
<reference evidence="3" key="2">
    <citation type="submission" date="2023-01" db="EMBL/GenBank/DDBJ databases">
        <title>Draft genome sequence of Paraferrimonas haliotis strain NBRC 112785.</title>
        <authorList>
            <person name="Sun Q."/>
            <person name="Mori K."/>
        </authorList>
    </citation>
    <scope>NUCLEOTIDE SEQUENCE</scope>
    <source>
        <strain evidence="3">NBRC 112785</strain>
    </source>
</reference>
<feature type="region of interest" description="Disordered" evidence="1">
    <location>
        <begin position="261"/>
        <end position="281"/>
    </location>
</feature>
<dbReference type="Gene3D" id="3.60.110.10">
    <property type="entry name" value="Carbon-nitrogen hydrolase"/>
    <property type="match status" value="1"/>
</dbReference>
<dbReference type="InterPro" id="IPR003010">
    <property type="entry name" value="C-N_Hydrolase"/>
</dbReference>
<sequence length="281" mass="31109">MSHFAIGGLQLELDTSDNLVKISDSIELTMRRFPWLNMLVVSELAVDGSNTAHAKSFPSAHEQHFCQLAKRLGVWLIPGTQFEKQGQKIFNTATVINSEGEVVTRYRKVFPFYPYEKDVSSGSEIIVFDVPQGRIGIAICYDLWFGEMARSMVQQGAEVIIYPTMTPTTDRNLELHMAIATAATNQCYVLSLNGAGKQGNGNSIAVGPEGQVIHQAQECEQVIPFEVDFKAVRRSRERGLMGLGQPLKSFRDNGIQFNSDSQVQRQTGALSELGPLTIPKK</sequence>
<keyword evidence="5" id="KW-1185">Reference proteome</keyword>
<evidence type="ECO:0000313" key="4">
    <source>
        <dbReference type="EMBL" id="GLS83977.1"/>
    </source>
</evidence>
<evidence type="ECO:0000313" key="5">
    <source>
        <dbReference type="Proteomes" id="UP001157439"/>
    </source>
</evidence>
<gene>
    <name evidence="3" type="ORF">GCM10007894_18270</name>
    <name evidence="4" type="ORF">GCM10007894_19540</name>
</gene>
<dbReference type="EMBL" id="BSPO01000003">
    <property type="protein sequence ID" value="GLS83977.1"/>
    <property type="molecule type" value="Genomic_DNA"/>
</dbReference>
<dbReference type="AlphaFoldDB" id="A0AA37TRH1"/>
<dbReference type="RefSeq" id="WP_095500268.1">
    <property type="nucleotide sequence ID" value="NZ_BSPO01000003.1"/>
</dbReference>
<dbReference type="PANTHER" id="PTHR23088">
    <property type="entry name" value="NITRILASE-RELATED"/>
    <property type="match status" value="1"/>
</dbReference>
<dbReference type="PANTHER" id="PTHR23088:SF27">
    <property type="entry name" value="DEAMINATED GLUTATHIONE AMIDASE"/>
    <property type="match status" value="1"/>
</dbReference>
<protein>
    <recommendedName>
        <fullName evidence="2">CN hydrolase domain-containing protein</fullName>
    </recommendedName>
</protein>
<organism evidence="3 5">
    <name type="scientific">Paraferrimonas haliotis</name>
    <dbReference type="NCBI Taxonomy" id="2013866"/>
    <lineage>
        <taxon>Bacteria</taxon>
        <taxon>Pseudomonadati</taxon>
        <taxon>Pseudomonadota</taxon>
        <taxon>Gammaproteobacteria</taxon>
        <taxon>Alteromonadales</taxon>
        <taxon>Ferrimonadaceae</taxon>
        <taxon>Paraferrimonas</taxon>
    </lineage>
</organism>
<accession>A0AA37TRH1</accession>
<feature type="domain" description="CN hydrolase" evidence="2">
    <location>
        <begin position="1"/>
        <end position="229"/>
    </location>
</feature>
<proteinExistence type="predicted"/>
<dbReference type="InterPro" id="IPR036526">
    <property type="entry name" value="C-N_Hydrolase_sf"/>
</dbReference>
<reference evidence="3 5" key="1">
    <citation type="journal article" date="2014" name="Int. J. Syst. Evol. Microbiol.">
        <title>Complete genome sequence of Corynebacterium casei LMG S-19264T (=DSM 44701T), isolated from a smear-ripened cheese.</title>
        <authorList>
            <consortium name="US DOE Joint Genome Institute (JGI-PGF)"/>
            <person name="Walter F."/>
            <person name="Albersmeier A."/>
            <person name="Kalinowski J."/>
            <person name="Ruckert C."/>
        </authorList>
    </citation>
    <scope>NUCLEOTIDE SEQUENCE [LARGE SCALE GENOMIC DNA]</scope>
    <source>
        <strain evidence="3 5">NBRC 112785</strain>
    </source>
</reference>